<sequence>MNVVVNFWRQSRIQPSGLDHGSDVHAPAEPANILRAAARFTIALLAATGVVAMPSAPEGVTEVGAPGFVLFGPEALGLSSPATDLHIMPDGRILIVSQRELTFGDGVRWDTFRQSEDQLPIQSSVAVDHDGSIYTNITGGFARIEMDESAHWRIRSAVSFPEIPGSQNINLVSVTQVADAWYWYGGNGAIVSWRPGQAVRYLANLGAIERVFEFNGEIFLSDESSGKLSRMPRDFFSKPQHDTDPSVSTGVTCAVPFDENHLLVGTGGDGLKLFDGTSFRPLGPPGLLRDKHRITDLCATDNGNFAASIDTVGIVFFNRDGRVLQVLGRTLDHRLARVRKLKYAANGVLWALMNHGVARVEYPSVTSVSNFEPLLESGLTYAQPLRHGGLLWVLADGRGMRGIYDAQGRLERFVDDTPPGQYLHTLTDVDGQLFGSNEQGIYIYERNRWSLAIAGVQNARIDVARSEPGKLFYVARGEYGWIERHDDAFIAHQTKAPELNDSYNCAIDANGIGWLELGVRKVARFDPHGAAPSIEIFGAEHGLTNGWAEIYVLDGVARFHLTNQVYRFDEDRQYFVSDTTLLEELPALAMANGRPATDAFGRLWFTLNGAAHVVDRQAKGANRSARVIPVALNPTSYTMEDNGVVWMFERRRLARMDLRIPPPAPRPIHALITSLQFSSSGRQIFGPGDKMDPIDFIDNSLVFNFAAPVNPFATPVTFEVLLEGTGMKWTPAGAIGSVSFNRLKEGDYVFRVRPVVGESTIGTEARLAFSIRPPWFRTFWAWAIYVAAALGLIGAIVWFSSFLQRRENERLELLVAERTGKLHASNAKLERQITHTTAQSAALFESEERYRRLNAELETRVEKRSDELKKAHEELMVASRHAGMAEVATGVLHNVGNVLNSVNVSAALVRECLRTTVLSKLQRVADMLRVRTSDMTAFLTTDPKGRLIPAFIIQLSDQLTAEHATMQREHEHLDRNVEHIKGIVAMQQSHARVSGVLEKLQLNELIDDVVQMHELGLKRHHIEIVRNYAKVPLLVADKHKILQILVNLIQNAKRAIRDRGVDHGRMELRIDSPASGRIHVSVTDNGAGISADNLTHIFSHGFTTRRDGHGFGLHSGANAAREMGGSLSATSDGPNQGATFTLELPLTPRESSHE</sequence>
<keyword evidence="4" id="KW-0812">Transmembrane</keyword>
<dbReference type="Gene3D" id="1.10.287.130">
    <property type="match status" value="1"/>
</dbReference>
<name>A0AAF0I316_9BACT</name>
<keyword evidence="6" id="KW-0547">Nucleotide-binding</keyword>
<organism evidence="6 7">
    <name type="scientific">Synoicihabitans lomoniglobus</name>
    <dbReference type="NCBI Taxonomy" id="2909285"/>
    <lineage>
        <taxon>Bacteria</taxon>
        <taxon>Pseudomonadati</taxon>
        <taxon>Verrucomicrobiota</taxon>
        <taxon>Opitutia</taxon>
        <taxon>Opitutales</taxon>
        <taxon>Opitutaceae</taxon>
        <taxon>Synoicihabitans</taxon>
    </lineage>
</organism>
<dbReference type="InterPro" id="IPR005467">
    <property type="entry name" value="His_kinase_dom"/>
</dbReference>
<dbReference type="SMART" id="SM00387">
    <property type="entry name" value="HATPase_c"/>
    <property type="match status" value="1"/>
</dbReference>
<dbReference type="InterPro" id="IPR013783">
    <property type="entry name" value="Ig-like_fold"/>
</dbReference>
<keyword evidence="7" id="KW-1185">Reference proteome</keyword>
<dbReference type="GO" id="GO:0000155">
    <property type="term" value="F:phosphorelay sensor kinase activity"/>
    <property type="evidence" value="ECO:0007669"/>
    <property type="project" value="TreeGrafter"/>
</dbReference>
<dbReference type="AlphaFoldDB" id="A0AAF0I316"/>
<keyword evidence="4" id="KW-0472">Membrane</keyword>
<dbReference type="RefSeq" id="WP_330930394.1">
    <property type="nucleotide sequence ID" value="NZ_CP119075.1"/>
</dbReference>
<keyword evidence="4" id="KW-1133">Transmembrane helix</keyword>
<dbReference type="Proteomes" id="UP001218638">
    <property type="component" value="Chromosome"/>
</dbReference>
<dbReference type="InterPro" id="IPR004358">
    <property type="entry name" value="Sig_transdc_His_kin-like_C"/>
</dbReference>
<dbReference type="Pfam" id="PF02518">
    <property type="entry name" value="HATPase_c"/>
    <property type="match status" value="1"/>
</dbReference>
<dbReference type="PANTHER" id="PTHR43547:SF2">
    <property type="entry name" value="HYBRID SIGNAL TRANSDUCTION HISTIDINE KINASE C"/>
    <property type="match status" value="1"/>
</dbReference>
<keyword evidence="6" id="KW-0067">ATP-binding</keyword>
<dbReference type="SUPFAM" id="SSF63829">
    <property type="entry name" value="Calcium-dependent phosphotriesterase"/>
    <property type="match status" value="2"/>
</dbReference>
<dbReference type="PANTHER" id="PTHR43547">
    <property type="entry name" value="TWO-COMPONENT HISTIDINE KINASE"/>
    <property type="match status" value="1"/>
</dbReference>
<protein>
    <recommendedName>
        <fullName evidence="2">histidine kinase</fullName>
        <ecNumber evidence="2">2.7.13.3</ecNumber>
    </recommendedName>
</protein>
<dbReference type="GO" id="GO:0005524">
    <property type="term" value="F:ATP binding"/>
    <property type="evidence" value="ECO:0007669"/>
    <property type="project" value="UniProtKB-KW"/>
</dbReference>
<dbReference type="KEGG" id="slom:PXH66_03250"/>
<evidence type="ECO:0000256" key="4">
    <source>
        <dbReference type="SAM" id="Phobius"/>
    </source>
</evidence>
<evidence type="ECO:0000259" key="5">
    <source>
        <dbReference type="PROSITE" id="PS50109"/>
    </source>
</evidence>
<gene>
    <name evidence="6" type="ORF">PXH66_03250</name>
</gene>
<evidence type="ECO:0000313" key="6">
    <source>
        <dbReference type="EMBL" id="WED65864.1"/>
    </source>
</evidence>
<dbReference type="EMBL" id="CP119075">
    <property type="protein sequence ID" value="WED65864.1"/>
    <property type="molecule type" value="Genomic_DNA"/>
</dbReference>
<feature type="transmembrane region" description="Helical" evidence="4">
    <location>
        <begin position="779"/>
        <end position="803"/>
    </location>
</feature>
<dbReference type="SUPFAM" id="SSF55874">
    <property type="entry name" value="ATPase domain of HSP90 chaperone/DNA topoisomerase II/histidine kinase"/>
    <property type="match status" value="1"/>
</dbReference>
<evidence type="ECO:0000313" key="7">
    <source>
        <dbReference type="Proteomes" id="UP001218638"/>
    </source>
</evidence>
<dbReference type="PROSITE" id="PS50109">
    <property type="entry name" value="HIS_KIN"/>
    <property type="match status" value="1"/>
</dbReference>
<dbReference type="Gene3D" id="2.130.10.10">
    <property type="entry name" value="YVTN repeat-like/Quinoprotein amine dehydrogenase"/>
    <property type="match status" value="1"/>
</dbReference>
<dbReference type="EC" id="2.7.13.3" evidence="2"/>
<feature type="domain" description="Histidine kinase" evidence="5">
    <location>
        <begin position="965"/>
        <end position="1148"/>
    </location>
</feature>
<evidence type="ECO:0000256" key="3">
    <source>
        <dbReference type="ARBA" id="ARBA00022553"/>
    </source>
</evidence>
<dbReference type="InterPro" id="IPR036890">
    <property type="entry name" value="HATPase_C_sf"/>
</dbReference>
<dbReference type="PRINTS" id="PR00344">
    <property type="entry name" value="BCTRLSENSOR"/>
</dbReference>
<accession>A0AAF0I316</accession>
<proteinExistence type="predicted"/>
<dbReference type="InterPro" id="IPR015943">
    <property type="entry name" value="WD40/YVTN_repeat-like_dom_sf"/>
</dbReference>
<keyword evidence="3" id="KW-0597">Phosphoprotein</keyword>
<reference evidence="6" key="1">
    <citation type="submission" date="2023-03" db="EMBL/GenBank/DDBJ databases">
        <title>Lomoglobus Profundus gen. nov., sp. nov., a novel member of the phylum Verrucomicrobia, isolated from deep-marine sediment of South China Sea.</title>
        <authorList>
            <person name="Ahmad T."/>
            <person name="Ishaq S.E."/>
            <person name="Wang F."/>
        </authorList>
    </citation>
    <scope>NUCLEOTIDE SEQUENCE</scope>
    <source>
        <strain evidence="6">LMO-M01</strain>
    </source>
</reference>
<comment type="catalytic activity">
    <reaction evidence="1">
        <text>ATP + protein L-histidine = ADP + protein N-phospho-L-histidine.</text>
        <dbReference type="EC" id="2.7.13.3"/>
    </reaction>
</comment>
<dbReference type="InterPro" id="IPR003594">
    <property type="entry name" value="HATPase_dom"/>
</dbReference>
<dbReference type="Gene3D" id="2.60.40.10">
    <property type="entry name" value="Immunoglobulins"/>
    <property type="match status" value="1"/>
</dbReference>
<evidence type="ECO:0000256" key="1">
    <source>
        <dbReference type="ARBA" id="ARBA00000085"/>
    </source>
</evidence>
<evidence type="ECO:0000256" key="2">
    <source>
        <dbReference type="ARBA" id="ARBA00012438"/>
    </source>
</evidence>
<dbReference type="Gene3D" id="3.30.565.10">
    <property type="entry name" value="Histidine kinase-like ATPase, C-terminal domain"/>
    <property type="match status" value="1"/>
</dbReference>